<evidence type="ECO:0000313" key="4">
    <source>
        <dbReference type="Proteomes" id="UP001597549"/>
    </source>
</evidence>
<dbReference type="RefSeq" id="WP_379807998.1">
    <property type="nucleotide sequence ID" value="NZ_JBHUOL010000018.1"/>
</dbReference>
<name>A0ABW5Z9P3_9FLAO</name>
<keyword evidence="1" id="KW-0472">Membrane</keyword>
<evidence type="ECO:0000259" key="2">
    <source>
        <dbReference type="Pfam" id="PF20973"/>
    </source>
</evidence>
<feature type="transmembrane region" description="Helical" evidence="1">
    <location>
        <begin position="153"/>
        <end position="175"/>
    </location>
</feature>
<dbReference type="InterPro" id="IPR048533">
    <property type="entry name" value="VUPS"/>
</dbReference>
<feature type="transmembrane region" description="Helical" evidence="1">
    <location>
        <begin position="122"/>
        <end position="141"/>
    </location>
</feature>
<feature type="domain" description="Vitamin uptake-like sensor" evidence="2">
    <location>
        <begin position="4"/>
        <end position="209"/>
    </location>
</feature>
<protein>
    <recommendedName>
        <fullName evidence="2">Vitamin uptake-like sensor domain-containing protein</fullName>
    </recommendedName>
</protein>
<keyword evidence="1" id="KW-1133">Transmembrane helix</keyword>
<feature type="transmembrane region" description="Helical" evidence="1">
    <location>
        <begin position="187"/>
        <end position="209"/>
    </location>
</feature>
<feature type="transmembrane region" description="Helical" evidence="1">
    <location>
        <begin position="20"/>
        <end position="41"/>
    </location>
</feature>
<reference evidence="4" key="1">
    <citation type="journal article" date="2019" name="Int. J. Syst. Evol. Microbiol.">
        <title>The Global Catalogue of Microorganisms (GCM) 10K type strain sequencing project: providing services to taxonomists for standard genome sequencing and annotation.</title>
        <authorList>
            <consortium name="The Broad Institute Genomics Platform"/>
            <consortium name="The Broad Institute Genome Sequencing Center for Infectious Disease"/>
            <person name="Wu L."/>
            <person name="Ma J."/>
        </authorList>
    </citation>
    <scope>NUCLEOTIDE SEQUENCE [LARGE SCALE GENOMIC DNA]</scope>
    <source>
        <strain evidence="4">KCTC 52644</strain>
    </source>
</reference>
<keyword evidence="4" id="KW-1185">Reference proteome</keyword>
<organism evidence="3 4">
    <name type="scientific">Flavobacterium ardleyense</name>
    <dbReference type="NCBI Taxonomy" id="2038737"/>
    <lineage>
        <taxon>Bacteria</taxon>
        <taxon>Pseudomonadati</taxon>
        <taxon>Bacteroidota</taxon>
        <taxon>Flavobacteriia</taxon>
        <taxon>Flavobacteriales</taxon>
        <taxon>Flavobacteriaceae</taxon>
        <taxon>Flavobacterium</taxon>
    </lineage>
</organism>
<dbReference type="EMBL" id="JBHUOL010000018">
    <property type="protein sequence ID" value="MFD2909463.1"/>
    <property type="molecule type" value="Genomic_DNA"/>
</dbReference>
<evidence type="ECO:0000313" key="3">
    <source>
        <dbReference type="EMBL" id="MFD2909463.1"/>
    </source>
</evidence>
<proteinExistence type="predicted"/>
<feature type="transmembrane region" description="Helical" evidence="1">
    <location>
        <begin position="79"/>
        <end position="102"/>
    </location>
</feature>
<comment type="caution">
    <text evidence="3">The sequence shown here is derived from an EMBL/GenBank/DDBJ whole genome shotgun (WGS) entry which is preliminary data.</text>
</comment>
<feature type="transmembrane region" description="Helical" evidence="1">
    <location>
        <begin position="47"/>
        <end position="67"/>
    </location>
</feature>
<keyword evidence="1" id="KW-0812">Transmembrane</keyword>
<gene>
    <name evidence="3" type="ORF">ACFSX9_12055</name>
</gene>
<accession>A0ABW5Z9P3</accession>
<dbReference type="Proteomes" id="UP001597549">
    <property type="component" value="Unassembled WGS sequence"/>
</dbReference>
<dbReference type="Pfam" id="PF20973">
    <property type="entry name" value="VUPS"/>
    <property type="match status" value="1"/>
</dbReference>
<evidence type="ECO:0000256" key="1">
    <source>
        <dbReference type="SAM" id="Phobius"/>
    </source>
</evidence>
<sequence length="233" mass="27069">MALIIVIFHSAIRNFGMGPLFVLMGSMQFFLIILTSSVYNLYFDKYIFSPGSSVLFTSTLFCILLVFHTESIKKVRSLIYGLLLSNIAITLLCYISLQQIYLDNKSYNVEFIKNIFNHDTDLFLLGTCLLYLDSIFLIILYELMNYKFKNKFLFLKILLPTSLVCLFDSVVYYSLNNFSDDIYLDLIIGNVIGKQITVVFFSVTIYLYLNIIGKKHRFTHPKKIKDVLKIFSF</sequence>